<feature type="transmembrane region" description="Helical" evidence="3">
    <location>
        <begin position="291"/>
        <end position="311"/>
    </location>
</feature>
<keyword evidence="5" id="KW-1185">Reference proteome</keyword>
<sequence>MNVSSTARSSGLTAPQQDLLSPFRHTRNGSEPLINTVPESRTPKAKISGESTPERYTHSASSSFTNPIASLTRKHKQTPSFTSLGKLGSDTPQSLVESFYKDGDQEAEEARTESPGGGVLENPDDLSSRSNADLNIFEQLSLSEDGDGKFEEVDDYMLQTVRKLEFDLIKSLKYQIFKADEEKAMLMQAIDEKLHQLNRLNKEMLIVKESLKSEMRTLEEDTVPRLTQSVQRDEQNTDSSTKLSNLQEVIEGYKNVLNEQKTKVQEVALRTQVMEQVKIVETEFKSKRDSVLCVAFAVLAVILLAKLLWLYQYPH</sequence>
<gene>
    <name evidence="4" type="primary">YLR031W</name>
    <name evidence="4" type="ORF">ATY40_BA7504252</name>
</gene>
<dbReference type="OrthoDB" id="10307006at2759"/>
<evidence type="ECO:0000256" key="3">
    <source>
        <dbReference type="SAM" id="Phobius"/>
    </source>
</evidence>
<dbReference type="AlphaFoldDB" id="A0A1B2JEQ0"/>
<feature type="compositionally biased region" description="Basic and acidic residues" evidence="2">
    <location>
        <begin position="99"/>
        <end position="112"/>
    </location>
</feature>
<accession>A0A1B2JEQ0</accession>
<dbReference type="EMBL" id="CP014586">
    <property type="protein sequence ID" value="ANZ76549.1"/>
    <property type="molecule type" value="Genomic_DNA"/>
</dbReference>
<reference evidence="4 5" key="1">
    <citation type="submission" date="2016-02" db="EMBL/GenBank/DDBJ databases">
        <title>Comparative genomic and transcriptomic foundation for Pichia pastoris.</title>
        <authorList>
            <person name="Love K.R."/>
            <person name="Shah K.A."/>
            <person name="Whittaker C.A."/>
            <person name="Wu J."/>
            <person name="Bartlett M.C."/>
            <person name="Ma D."/>
            <person name="Leeson R.L."/>
            <person name="Priest M."/>
            <person name="Young S.K."/>
            <person name="Love J.C."/>
        </authorList>
    </citation>
    <scope>NUCLEOTIDE SEQUENCE [LARGE SCALE GENOMIC DNA]</scope>
    <source>
        <strain evidence="4 5">ATCC 28485</strain>
    </source>
</reference>
<keyword evidence="3" id="KW-0472">Membrane</keyword>
<dbReference type="Proteomes" id="UP000094565">
    <property type="component" value="Chromosome 3"/>
</dbReference>
<evidence type="ECO:0000256" key="1">
    <source>
        <dbReference type="SAM" id="Coils"/>
    </source>
</evidence>
<name>A0A1B2JEQ0_PICPA</name>
<feature type="compositionally biased region" description="Polar residues" evidence="2">
    <location>
        <begin position="58"/>
        <end position="69"/>
    </location>
</feature>
<feature type="compositionally biased region" description="Polar residues" evidence="2">
    <location>
        <begin position="1"/>
        <end position="19"/>
    </location>
</feature>
<evidence type="ECO:0000313" key="5">
    <source>
        <dbReference type="Proteomes" id="UP000094565"/>
    </source>
</evidence>
<feature type="coiled-coil region" evidence="1">
    <location>
        <begin position="183"/>
        <end position="263"/>
    </location>
</feature>
<feature type="region of interest" description="Disordered" evidence="2">
    <location>
        <begin position="1"/>
        <end position="128"/>
    </location>
</feature>
<protein>
    <submittedName>
        <fullName evidence="4">BA75_04252T0</fullName>
    </submittedName>
</protein>
<evidence type="ECO:0000256" key="2">
    <source>
        <dbReference type="SAM" id="MobiDB-lite"/>
    </source>
</evidence>
<organism evidence="4 5">
    <name type="scientific">Komagataella pastoris</name>
    <name type="common">Yeast</name>
    <name type="synonym">Pichia pastoris</name>
    <dbReference type="NCBI Taxonomy" id="4922"/>
    <lineage>
        <taxon>Eukaryota</taxon>
        <taxon>Fungi</taxon>
        <taxon>Dikarya</taxon>
        <taxon>Ascomycota</taxon>
        <taxon>Saccharomycotina</taxon>
        <taxon>Pichiomycetes</taxon>
        <taxon>Pichiales</taxon>
        <taxon>Pichiaceae</taxon>
        <taxon>Komagataella</taxon>
    </lineage>
</organism>
<proteinExistence type="predicted"/>
<keyword evidence="1" id="KW-0175">Coiled coil</keyword>
<evidence type="ECO:0000313" key="4">
    <source>
        <dbReference type="EMBL" id="ANZ76549.1"/>
    </source>
</evidence>
<keyword evidence="3" id="KW-0812">Transmembrane</keyword>
<keyword evidence="3" id="KW-1133">Transmembrane helix</keyword>